<name>A0A0S2K0X9_9GAMM</name>
<dbReference type="GO" id="GO:0004672">
    <property type="term" value="F:protein kinase activity"/>
    <property type="evidence" value="ECO:0007669"/>
    <property type="project" value="UniProtKB-ARBA"/>
</dbReference>
<feature type="modified residue" description="Phosphohistidine" evidence="2">
    <location>
        <position position="55"/>
    </location>
</feature>
<organism evidence="4 5">
    <name type="scientific">Pseudoalteromonas phenolica</name>
    <dbReference type="NCBI Taxonomy" id="161398"/>
    <lineage>
        <taxon>Bacteria</taxon>
        <taxon>Pseudomonadati</taxon>
        <taxon>Pseudomonadota</taxon>
        <taxon>Gammaproteobacteria</taxon>
        <taxon>Alteromonadales</taxon>
        <taxon>Pseudoalteromonadaceae</taxon>
        <taxon>Pseudoalteromonas</taxon>
    </lineage>
</organism>
<dbReference type="PROSITE" id="PS50894">
    <property type="entry name" value="HPT"/>
    <property type="match status" value="1"/>
</dbReference>
<dbReference type="EMBL" id="CP013187">
    <property type="protein sequence ID" value="ALO41800.1"/>
    <property type="molecule type" value="Genomic_DNA"/>
</dbReference>
<dbReference type="PATRIC" id="fig|161398.10.peg.1313"/>
<evidence type="ECO:0000313" key="5">
    <source>
        <dbReference type="Proteomes" id="UP000061457"/>
    </source>
</evidence>
<dbReference type="Proteomes" id="UP000061457">
    <property type="component" value="Chromosome I"/>
</dbReference>
<evidence type="ECO:0000259" key="3">
    <source>
        <dbReference type="PROSITE" id="PS50894"/>
    </source>
</evidence>
<evidence type="ECO:0000313" key="4">
    <source>
        <dbReference type="EMBL" id="ALO41800.1"/>
    </source>
</evidence>
<keyword evidence="2" id="KW-0597">Phosphoprotein</keyword>
<dbReference type="GO" id="GO:0000160">
    <property type="term" value="P:phosphorelay signal transduction system"/>
    <property type="evidence" value="ECO:0007669"/>
    <property type="project" value="UniProtKB-KW"/>
</dbReference>
<keyword evidence="5" id="KW-1185">Reference proteome</keyword>
<protein>
    <recommendedName>
        <fullName evidence="3">HPt domain-containing protein</fullName>
    </recommendedName>
</protein>
<sequence length="115" mass="12676">MNVTINEDALAGMQALLGEQFADTVVFCCSEFERLENELRMALNNDKQEAIRHAHSLKSNAAQFGATSLSNLARAIEQGLIQDDLDDMDDNMARLSAQVSGSKSQLLQWLEVNCS</sequence>
<dbReference type="OrthoDB" id="6311255at2"/>
<dbReference type="InterPro" id="IPR036641">
    <property type="entry name" value="HPT_dom_sf"/>
</dbReference>
<feature type="domain" description="HPt" evidence="3">
    <location>
        <begin position="13"/>
        <end position="109"/>
    </location>
</feature>
<reference evidence="4 5" key="1">
    <citation type="submission" date="2015-11" db="EMBL/GenBank/DDBJ databases">
        <authorList>
            <person name="Zhang Y."/>
            <person name="Guo Z."/>
        </authorList>
    </citation>
    <scope>NUCLEOTIDE SEQUENCE [LARGE SCALE GENOMIC DNA]</scope>
    <source>
        <strain evidence="4 5">KCTC 12086</strain>
    </source>
</reference>
<proteinExistence type="predicted"/>
<dbReference type="KEGG" id="pphe:PP2015_1288"/>
<accession>A0A0S2K0X9</accession>
<dbReference type="Pfam" id="PF01627">
    <property type="entry name" value="Hpt"/>
    <property type="match status" value="1"/>
</dbReference>
<dbReference type="SUPFAM" id="SSF47226">
    <property type="entry name" value="Histidine-containing phosphotransfer domain, HPT domain"/>
    <property type="match status" value="1"/>
</dbReference>
<dbReference type="Gene3D" id="1.20.120.160">
    <property type="entry name" value="HPT domain"/>
    <property type="match status" value="1"/>
</dbReference>
<dbReference type="InterPro" id="IPR008207">
    <property type="entry name" value="Sig_transdc_His_kin_Hpt_dom"/>
</dbReference>
<keyword evidence="1" id="KW-0902">Two-component regulatory system</keyword>
<evidence type="ECO:0000256" key="2">
    <source>
        <dbReference type="PROSITE-ProRule" id="PRU00110"/>
    </source>
</evidence>
<evidence type="ECO:0000256" key="1">
    <source>
        <dbReference type="ARBA" id="ARBA00023012"/>
    </source>
</evidence>
<dbReference type="RefSeq" id="WP_058029504.1">
    <property type="nucleotide sequence ID" value="NZ_CP013187.1"/>
</dbReference>
<dbReference type="AlphaFoldDB" id="A0A0S2K0X9"/>
<gene>
    <name evidence="4" type="ORF">PP2015_1288</name>
</gene>
<dbReference type="STRING" id="161398.PP2015_1288"/>